<dbReference type="SUPFAM" id="SSF52283">
    <property type="entry name" value="Formate/glycerate dehydrogenase catalytic domain-like"/>
    <property type="match status" value="1"/>
</dbReference>
<dbReference type="CDD" id="cd12183">
    <property type="entry name" value="LDH_like_2"/>
    <property type="match status" value="1"/>
</dbReference>
<dbReference type="PROSITE" id="PS00065">
    <property type="entry name" value="D_2_HYDROXYACID_DH_1"/>
    <property type="match status" value="1"/>
</dbReference>
<evidence type="ECO:0000259" key="5">
    <source>
        <dbReference type="Pfam" id="PF00389"/>
    </source>
</evidence>
<protein>
    <recommendedName>
        <fullName evidence="8">D-lactate dehydrogenase</fullName>
    </recommendedName>
</protein>
<evidence type="ECO:0000256" key="3">
    <source>
        <dbReference type="ARBA" id="ARBA00023027"/>
    </source>
</evidence>
<dbReference type="GO" id="GO:0016616">
    <property type="term" value="F:oxidoreductase activity, acting on the CH-OH group of donors, NAD or NADP as acceptor"/>
    <property type="evidence" value="ECO:0007669"/>
    <property type="project" value="InterPro"/>
</dbReference>
<comment type="similarity">
    <text evidence="1 4">Belongs to the D-isomer specific 2-hydroxyacid dehydrogenase family.</text>
</comment>
<dbReference type="InterPro" id="IPR006139">
    <property type="entry name" value="D-isomer_2_OHA_DH_cat_dom"/>
</dbReference>
<dbReference type="Pfam" id="PF02826">
    <property type="entry name" value="2-Hacid_dh_C"/>
    <property type="match status" value="1"/>
</dbReference>
<dbReference type="GO" id="GO:0051287">
    <property type="term" value="F:NAD binding"/>
    <property type="evidence" value="ECO:0007669"/>
    <property type="project" value="InterPro"/>
</dbReference>
<dbReference type="PROSITE" id="PS00671">
    <property type="entry name" value="D_2_HYDROXYACID_DH_3"/>
    <property type="match status" value="1"/>
</dbReference>
<name>A0A7S4F8Z4_CHRCT</name>
<dbReference type="InterPro" id="IPR029752">
    <property type="entry name" value="D-isomer_DH_CS1"/>
</dbReference>
<dbReference type="PROSITE" id="PS00670">
    <property type="entry name" value="D_2_HYDROXYACID_DH_2"/>
    <property type="match status" value="1"/>
</dbReference>
<dbReference type="InterPro" id="IPR006140">
    <property type="entry name" value="D-isomer_DH_NAD-bd"/>
</dbReference>
<dbReference type="InterPro" id="IPR058205">
    <property type="entry name" value="D-LDH-like"/>
</dbReference>
<dbReference type="PANTHER" id="PTHR43026:SF1">
    <property type="entry name" value="2-HYDROXYACID DEHYDROGENASE HOMOLOG 1-RELATED"/>
    <property type="match status" value="1"/>
</dbReference>
<feature type="domain" description="D-isomer specific 2-hydroxyacid dehydrogenase NAD-binding" evidence="6">
    <location>
        <begin position="120"/>
        <end position="317"/>
    </location>
</feature>
<gene>
    <name evidence="7" type="ORF">PCAR00345_LOCUS32803</name>
</gene>
<accession>A0A7S4F8Z4</accession>
<feature type="domain" description="D-isomer specific 2-hydroxyacid dehydrogenase catalytic" evidence="5">
    <location>
        <begin position="18"/>
        <end position="348"/>
    </location>
</feature>
<dbReference type="InterPro" id="IPR029753">
    <property type="entry name" value="D-isomer_DH_CS"/>
</dbReference>
<proteinExistence type="inferred from homology"/>
<evidence type="ECO:0008006" key="8">
    <source>
        <dbReference type="Google" id="ProtNLM"/>
    </source>
</evidence>
<dbReference type="Gene3D" id="3.40.50.720">
    <property type="entry name" value="NAD(P)-binding Rossmann-like Domain"/>
    <property type="match status" value="2"/>
</dbReference>
<evidence type="ECO:0000313" key="7">
    <source>
        <dbReference type="EMBL" id="CAE0780164.1"/>
    </source>
</evidence>
<dbReference type="Pfam" id="PF00389">
    <property type="entry name" value="2-Hacid_dh"/>
    <property type="match status" value="1"/>
</dbReference>
<dbReference type="AlphaFoldDB" id="A0A7S4F8Z4"/>
<dbReference type="PANTHER" id="PTHR43026">
    <property type="entry name" value="2-HYDROXYACID DEHYDROGENASE HOMOLOG 1-RELATED"/>
    <property type="match status" value="1"/>
</dbReference>
<evidence type="ECO:0000256" key="4">
    <source>
        <dbReference type="RuleBase" id="RU003719"/>
    </source>
</evidence>
<keyword evidence="3" id="KW-0520">NAD</keyword>
<keyword evidence="2 4" id="KW-0560">Oxidoreductase</keyword>
<sequence>MTSQLPLKSPLQVSIFSMRPYLVPFVQRLQQDFPETKTFEVKLDQQTAKLAQGSDAVCAFVNDDLSAPTLEVLAEGGVRCVALRCAGYDRVDCDAATSLAISILRVPGYSPYAIAEHAVCLMLSLNRQIVKATERVRYGNFALSGLVGFDMHGKTVGVIGTGKIGRAVSSILLGMGCEVIAHDVKQSEDALRLGVRYVSLNELLERSHIITLHCPLTESTKYIIDADSISRMRRGVMLINTSRGALLDTAAVVAALNSRQIGSLGIDVYEKEQDGLFFNDLSSLTDGQPGASLPDDWDEQLSALGARPNVLVTPHSAFLTAEALHGIAETTVTNLKQFAQGGECANAVCTARDAQ</sequence>
<dbReference type="SUPFAM" id="SSF51735">
    <property type="entry name" value="NAD(P)-binding Rossmann-fold domains"/>
    <property type="match status" value="1"/>
</dbReference>
<evidence type="ECO:0000256" key="2">
    <source>
        <dbReference type="ARBA" id="ARBA00023002"/>
    </source>
</evidence>
<organism evidence="7">
    <name type="scientific">Chrysotila carterae</name>
    <name type="common">Marine alga</name>
    <name type="synonym">Syracosphaera carterae</name>
    <dbReference type="NCBI Taxonomy" id="13221"/>
    <lineage>
        <taxon>Eukaryota</taxon>
        <taxon>Haptista</taxon>
        <taxon>Haptophyta</taxon>
        <taxon>Prymnesiophyceae</taxon>
        <taxon>Isochrysidales</taxon>
        <taxon>Isochrysidaceae</taxon>
        <taxon>Chrysotila</taxon>
    </lineage>
</organism>
<reference evidence="7" key="1">
    <citation type="submission" date="2021-01" db="EMBL/GenBank/DDBJ databases">
        <authorList>
            <person name="Corre E."/>
            <person name="Pelletier E."/>
            <person name="Niang G."/>
            <person name="Scheremetjew M."/>
            <person name="Finn R."/>
            <person name="Kale V."/>
            <person name="Holt S."/>
            <person name="Cochrane G."/>
            <person name="Meng A."/>
            <person name="Brown T."/>
            <person name="Cohen L."/>
        </authorList>
    </citation>
    <scope>NUCLEOTIDE SEQUENCE</scope>
    <source>
        <strain evidence="7">CCMP645</strain>
    </source>
</reference>
<dbReference type="EMBL" id="HBIZ01051310">
    <property type="protein sequence ID" value="CAE0780164.1"/>
    <property type="molecule type" value="Transcribed_RNA"/>
</dbReference>
<evidence type="ECO:0000256" key="1">
    <source>
        <dbReference type="ARBA" id="ARBA00005854"/>
    </source>
</evidence>
<evidence type="ECO:0000259" key="6">
    <source>
        <dbReference type="Pfam" id="PF02826"/>
    </source>
</evidence>
<dbReference type="InterPro" id="IPR036291">
    <property type="entry name" value="NAD(P)-bd_dom_sf"/>
</dbReference>